<name>A0A642UWT7_DIURU</name>
<feature type="compositionally biased region" description="Pro residues" evidence="8">
    <location>
        <begin position="1"/>
        <end position="11"/>
    </location>
</feature>
<sequence length="608" mass="68961">MTYVSSPPPPDLSSMANAPTSPTPRTSAEPPDSIVDTVHVRSIWDTADGKVSLYLGQANSLLAEARKLTDSTRHYHAIHLALKMLTLALRHCTSTPQKFDIIISIFAIYIDDLGDNIMAEEYANKAIELVNDSDRPVVDFNLARVISLVSSNTFAINHISKHTSGSLTELLRIRLLLASPASTETAKIRLDKLIASNHSMSSEFLAYLYAIKSVILLKTATPTQVLDLEYPPVEAPQLIAIKYLMKLLAAVRVPSIDKIRHYIKKLNHFIGFHQSGGWNRWDMTGVFDLELLHGAALKVEWLTPSELIIVFYIISGIGYITMNETGKSMKSFEKARTVVEKSLVRLTEGDEQAHGCQSDSLRRKMTHYKISIIFYQAWYNFNRNNYELGELSDLLDHYNQRKCSSFETEAVEHLRPQILYLFGIYHMAKRQYSKAESFFELITDMDDVLAFASLQLLILAKQSQDEGQKKLEFIKIQEYLSNIHTSRYNGTTMFGFSYEVVKTIFADSFNTECLEVAMMNDAVKAFPILHKIIALLVSEQSMNPQLKQQALIYLQDSTISKASGDETETRINALILEVLLNHFKETGDQDKFNLAELQLKYYKRVLNE</sequence>
<dbReference type="InterPro" id="IPR019440">
    <property type="entry name" value="MAU2"/>
</dbReference>
<evidence type="ECO:0000313" key="9">
    <source>
        <dbReference type="EMBL" id="KAA8906979.1"/>
    </source>
</evidence>
<dbReference type="GO" id="GO:0007064">
    <property type="term" value="P:mitotic sister chromatid cohesion"/>
    <property type="evidence" value="ECO:0007669"/>
    <property type="project" value="InterPro"/>
</dbReference>
<keyword evidence="3" id="KW-0132">Cell division</keyword>
<protein>
    <recommendedName>
        <fullName evidence="11">Cohesin loading factor</fullName>
    </recommendedName>
</protein>
<evidence type="ECO:0000256" key="4">
    <source>
        <dbReference type="ARBA" id="ARBA00022776"/>
    </source>
</evidence>
<evidence type="ECO:0000256" key="1">
    <source>
        <dbReference type="ARBA" id="ARBA00004123"/>
    </source>
</evidence>
<comment type="caution">
    <text evidence="9">The sequence shown here is derived from an EMBL/GenBank/DDBJ whole genome shotgun (WGS) entry which is preliminary data.</text>
</comment>
<dbReference type="AlphaFoldDB" id="A0A642UWT7"/>
<dbReference type="GeneID" id="54779316"/>
<evidence type="ECO:0000256" key="7">
    <source>
        <dbReference type="ARBA" id="ARBA00023306"/>
    </source>
</evidence>
<dbReference type="RefSeq" id="XP_034014330.1">
    <property type="nucleotide sequence ID" value="XM_034158936.1"/>
</dbReference>
<dbReference type="Proteomes" id="UP000449547">
    <property type="component" value="Unassembled WGS sequence"/>
</dbReference>
<evidence type="ECO:0000256" key="6">
    <source>
        <dbReference type="ARBA" id="ARBA00023242"/>
    </source>
</evidence>
<dbReference type="GO" id="GO:0005634">
    <property type="term" value="C:nucleus"/>
    <property type="evidence" value="ECO:0007669"/>
    <property type="project" value="UniProtKB-SubCell"/>
</dbReference>
<keyword evidence="4" id="KW-0498">Mitosis</keyword>
<evidence type="ECO:0000256" key="8">
    <source>
        <dbReference type="SAM" id="MobiDB-lite"/>
    </source>
</evidence>
<keyword evidence="6" id="KW-0539">Nucleus</keyword>
<dbReference type="EMBL" id="SWFT01000027">
    <property type="protein sequence ID" value="KAA8906979.1"/>
    <property type="molecule type" value="Genomic_DNA"/>
</dbReference>
<dbReference type="VEuPathDB" id="FungiDB:DIURU_000663"/>
<evidence type="ECO:0000256" key="3">
    <source>
        <dbReference type="ARBA" id="ARBA00022618"/>
    </source>
</evidence>
<keyword evidence="5" id="KW-0159">Chromosome partition</keyword>
<proteinExistence type="inferred from homology"/>
<feature type="region of interest" description="Disordered" evidence="8">
    <location>
        <begin position="1"/>
        <end position="32"/>
    </location>
</feature>
<comment type="subcellular location">
    <subcellularLocation>
        <location evidence="1">Nucleus</location>
    </subcellularLocation>
</comment>
<reference evidence="9 10" key="1">
    <citation type="submission" date="2019-07" db="EMBL/GenBank/DDBJ databases">
        <title>Genome assembly of two rare yeast pathogens: Diutina rugosa and Trichomonascus ciferrii.</title>
        <authorList>
            <person name="Mixao V."/>
            <person name="Saus E."/>
            <person name="Hansen A."/>
            <person name="Lass-Flor C."/>
            <person name="Gabaldon T."/>
        </authorList>
    </citation>
    <scope>NUCLEOTIDE SEQUENCE [LARGE SCALE GENOMIC DNA]</scope>
    <source>
        <strain evidence="9 10">CBS 613</strain>
    </source>
</reference>
<keyword evidence="10" id="KW-1185">Reference proteome</keyword>
<evidence type="ECO:0000256" key="2">
    <source>
        <dbReference type="ARBA" id="ARBA00008585"/>
    </source>
</evidence>
<organism evidence="9 10">
    <name type="scientific">Diutina rugosa</name>
    <name type="common">Yeast</name>
    <name type="synonym">Candida rugosa</name>
    <dbReference type="NCBI Taxonomy" id="5481"/>
    <lineage>
        <taxon>Eukaryota</taxon>
        <taxon>Fungi</taxon>
        <taxon>Dikarya</taxon>
        <taxon>Ascomycota</taxon>
        <taxon>Saccharomycotina</taxon>
        <taxon>Pichiomycetes</taxon>
        <taxon>Debaryomycetaceae</taxon>
        <taxon>Diutina</taxon>
    </lineage>
</organism>
<dbReference type="GO" id="GO:0007059">
    <property type="term" value="P:chromosome segregation"/>
    <property type="evidence" value="ECO:0007669"/>
    <property type="project" value="UniProtKB-KW"/>
</dbReference>
<evidence type="ECO:0000313" key="10">
    <source>
        <dbReference type="Proteomes" id="UP000449547"/>
    </source>
</evidence>
<evidence type="ECO:0008006" key="11">
    <source>
        <dbReference type="Google" id="ProtNLM"/>
    </source>
</evidence>
<comment type="similarity">
    <text evidence="2">Belongs to the SCC4/mau-2 family.</text>
</comment>
<evidence type="ECO:0000256" key="5">
    <source>
        <dbReference type="ARBA" id="ARBA00022829"/>
    </source>
</evidence>
<dbReference type="Pfam" id="PF10345">
    <property type="entry name" value="Cohesin_load"/>
    <property type="match status" value="1"/>
</dbReference>
<feature type="compositionally biased region" description="Polar residues" evidence="8">
    <location>
        <begin position="14"/>
        <end position="26"/>
    </location>
</feature>
<dbReference type="GO" id="GO:0051301">
    <property type="term" value="P:cell division"/>
    <property type="evidence" value="ECO:0007669"/>
    <property type="project" value="UniProtKB-KW"/>
</dbReference>
<accession>A0A642UWT7</accession>
<dbReference type="OrthoDB" id="5565328at2759"/>
<keyword evidence="7" id="KW-0131">Cell cycle</keyword>
<gene>
    <name evidence="9" type="ORF">DIURU_000663</name>
</gene>